<feature type="non-terminal residue" evidence="1">
    <location>
        <position position="81"/>
    </location>
</feature>
<sequence>AEDNPGTCGTNKKQVGGCGGLLCCGEVVSCVVVGLEIVLPLLWRCNYTADCLPQCGSTVHFVPLLLPILCFDFVNFDILLW</sequence>
<organism evidence="1">
    <name type="scientific">Nothobranchius furzeri</name>
    <name type="common">Turquoise killifish</name>
    <dbReference type="NCBI Taxonomy" id="105023"/>
    <lineage>
        <taxon>Eukaryota</taxon>
        <taxon>Metazoa</taxon>
        <taxon>Chordata</taxon>
        <taxon>Craniata</taxon>
        <taxon>Vertebrata</taxon>
        <taxon>Euteleostomi</taxon>
        <taxon>Actinopterygii</taxon>
        <taxon>Neopterygii</taxon>
        <taxon>Teleostei</taxon>
        <taxon>Neoteleostei</taxon>
        <taxon>Acanthomorphata</taxon>
        <taxon>Ovalentaria</taxon>
        <taxon>Atherinomorphae</taxon>
        <taxon>Cyprinodontiformes</taxon>
        <taxon>Nothobranchiidae</taxon>
        <taxon>Nothobranchius</taxon>
    </lineage>
</organism>
<accession>A0A1A8U4V4</accession>
<gene>
    <name evidence="1" type="primary">Nfu_g_1_002000</name>
</gene>
<dbReference type="EMBL" id="HAEJ01002159">
    <property type="protein sequence ID" value="SBS42616.1"/>
    <property type="molecule type" value="Transcribed_RNA"/>
</dbReference>
<dbReference type="AlphaFoldDB" id="A0A1A8U4V4"/>
<evidence type="ECO:0000313" key="1">
    <source>
        <dbReference type="EMBL" id="SBS42616.1"/>
    </source>
</evidence>
<feature type="non-terminal residue" evidence="1">
    <location>
        <position position="1"/>
    </location>
</feature>
<proteinExistence type="predicted"/>
<protein>
    <submittedName>
        <fullName evidence="1">Uncharacterized protein</fullName>
    </submittedName>
</protein>
<name>A0A1A8U4V4_NOTFU</name>
<reference evidence="1" key="1">
    <citation type="submission" date="2016-05" db="EMBL/GenBank/DDBJ databases">
        <authorList>
            <person name="Lavstsen T."/>
            <person name="Jespersen J.S."/>
        </authorList>
    </citation>
    <scope>NUCLEOTIDE SEQUENCE</scope>
    <source>
        <tissue evidence="1">Brain</tissue>
    </source>
</reference>
<reference evidence="1" key="2">
    <citation type="submission" date="2016-06" db="EMBL/GenBank/DDBJ databases">
        <title>The genome of a short-lived fish provides insights into sex chromosome evolution and the genetic control of aging.</title>
        <authorList>
            <person name="Reichwald K."/>
            <person name="Felder M."/>
            <person name="Petzold A."/>
            <person name="Koch P."/>
            <person name="Groth M."/>
            <person name="Platzer M."/>
        </authorList>
    </citation>
    <scope>NUCLEOTIDE SEQUENCE</scope>
    <source>
        <tissue evidence="1">Brain</tissue>
    </source>
</reference>